<feature type="domain" description="Response regulatory" evidence="7">
    <location>
        <begin position="134"/>
        <end position="249"/>
    </location>
</feature>
<evidence type="ECO:0000256" key="3">
    <source>
        <dbReference type="ARBA" id="ARBA00022679"/>
    </source>
</evidence>
<feature type="non-terminal residue" evidence="8">
    <location>
        <position position="1"/>
    </location>
</feature>
<dbReference type="EMBL" id="JBJGBS010000191">
    <property type="protein sequence ID" value="MFO3707352.1"/>
    <property type="molecule type" value="Genomic_DNA"/>
</dbReference>
<dbReference type="InterPro" id="IPR004358">
    <property type="entry name" value="Sig_transdc_His_kin-like_C"/>
</dbReference>
<sequence>LLRRILQNFLSNAIRYTPRGRVLIGCRRRGGWLRIEVHDQGPGIPEALQHEIFEEFRRLDDGVANDRGAGLGLAIVERIGRLLGHRIGLHSILGNGSVFSVSVPLRERAALALPAPPVTAPAEPGNDPILHGCRVWCVDDDTRVCDATRALLERWQCRVDFAGGPDEALARATADDAPELLLLDVRMGAHYGPMLLPQLVECWQHEPRIILITAEPDPALREHAQELGWGFLSKPVRPPALRALMTQMLLRRG</sequence>
<dbReference type="PROSITE" id="PS50109">
    <property type="entry name" value="HIS_KIN"/>
    <property type="match status" value="1"/>
</dbReference>
<keyword evidence="9" id="KW-1185">Reference proteome</keyword>
<keyword evidence="5" id="KW-0597">Phosphoprotein</keyword>
<dbReference type="PROSITE" id="PS50110">
    <property type="entry name" value="RESPONSE_REGULATORY"/>
    <property type="match status" value="1"/>
</dbReference>
<dbReference type="CDD" id="cd00156">
    <property type="entry name" value="REC"/>
    <property type="match status" value="1"/>
</dbReference>
<dbReference type="Gene3D" id="3.40.50.2300">
    <property type="match status" value="1"/>
</dbReference>
<dbReference type="PANTHER" id="PTHR43047">
    <property type="entry name" value="TWO-COMPONENT HISTIDINE PROTEIN KINASE"/>
    <property type="match status" value="1"/>
</dbReference>
<dbReference type="SUPFAM" id="SSF55874">
    <property type="entry name" value="ATPase domain of HSP90 chaperone/DNA topoisomerase II/histidine kinase"/>
    <property type="match status" value="1"/>
</dbReference>
<comment type="catalytic activity">
    <reaction evidence="1">
        <text>ATP + protein L-histidine = ADP + protein N-phospho-L-histidine.</text>
        <dbReference type="EC" id="2.7.13.3"/>
    </reaction>
</comment>
<evidence type="ECO:0000256" key="4">
    <source>
        <dbReference type="ARBA" id="ARBA00022777"/>
    </source>
</evidence>
<comment type="caution">
    <text evidence="8">The sequence shown here is derived from an EMBL/GenBank/DDBJ whole genome shotgun (WGS) entry which is preliminary data.</text>
</comment>
<keyword evidence="3" id="KW-0808">Transferase</keyword>
<dbReference type="GO" id="GO:0005524">
    <property type="term" value="F:ATP binding"/>
    <property type="evidence" value="ECO:0007669"/>
    <property type="project" value="UniProtKB-KW"/>
</dbReference>
<dbReference type="InterPro" id="IPR005467">
    <property type="entry name" value="His_kinase_dom"/>
</dbReference>
<keyword evidence="8" id="KW-0067">ATP-binding</keyword>
<dbReference type="InterPro" id="IPR003594">
    <property type="entry name" value="HATPase_dom"/>
</dbReference>
<evidence type="ECO:0000313" key="8">
    <source>
        <dbReference type="EMBL" id="MFO3707352.1"/>
    </source>
</evidence>
<evidence type="ECO:0000259" key="7">
    <source>
        <dbReference type="PROSITE" id="PS50110"/>
    </source>
</evidence>
<dbReference type="Gene3D" id="3.30.565.10">
    <property type="entry name" value="Histidine kinase-like ATPase, C-terminal domain"/>
    <property type="match status" value="1"/>
</dbReference>
<gene>
    <name evidence="8" type="ORF">ACI6Q5_20825</name>
</gene>
<evidence type="ECO:0000256" key="2">
    <source>
        <dbReference type="ARBA" id="ARBA00012438"/>
    </source>
</evidence>
<proteinExistence type="predicted"/>
<evidence type="ECO:0000313" key="9">
    <source>
        <dbReference type="Proteomes" id="UP001637990"/>
    </source>
</evidence>
<dbReference type="Pfam" id="PF00072">
    <property type="entry name" value="Response_reg"/>
    <property type="match status" value="1"/>
</dbReference>
<dbReference type="PANTHER" id="PTHR43047:SF9">
    <property type="entry name" value="HISTIDINE KINASE"/>
    <property type="match status" value="1"/>
</dbReference>
<dbReference type="SMART" id="SM00448">
    <property type="entry name" value="REC"/>
    <property type="match status" value="1"/>
</dbReference>
<dbReference type="InterPro" id="IPR001789">
    <property type="entry name" value="Sig_transdc_resp-reg_receiver"/>
</dbReference>
<reference evidence="8 9" key="1">
    <citation type="submission" date="2024-11" db="EMBL/GenBank/DDBJ databases">
        <title>Genome sequencing of Xanthomonas codiaei.</title>
        <authorList>
            <person name="Studholme D.J."/>
        </authorList>
    </citation>
    <scope>NUCLEOTIDE SEQUENCE [LARGE SCALE GENOMIC DNA]</scope>
    <source>
        <strain evidence="8 9">NCPPB 4350</strain>
    </source>
</reference>
<organism evidence="8 9">
    <name type="scientific">Xanthomonas codiaei</name>
    <dbReference type="NCBI Taxonomy" id="56463"/>
    <lineage>
        <taxon>Bacteria</taxon>
        <taxon>Pseudomonadati</taxon>
        <taxon>Pseudomonadota</taxon>
        <taxon>Gammaproteobacteria</taxon>
        <taxon>Lysobacterales</taxon>
        <taxon>Lysobacteraceae</taxon>
        <taxon>Xanthomonas</taxon>
    </lineage>
</organism>
<accession>A0ABW9MT23</accession>
<keyword evidence="4" id="KW-0418">Kinase</keyword>
<evidence type="ECO:0000256" key="5">
    <source>
        <dbReference type="PROSITE-ProRule" id="PRU00169"/>
    </source>
</evidence>
<evidence type="ECO:0000259" key="6">
    <source>
        <dbReference type="PROSITE" id="PS50109"/>
    </source>
</evidence>
<dbReference type="SMART" id="SM00387">
    <property type="entry name" value="HATPase_c"/>
    <property type="match status" value="1"/>
</dbReference>
<dbReference type="SUPFAM" id="SSF52172">
    <property type="entry name" value="CheY-like"/>
    <property type="match status" value="1"/>
</dbReference>
<dbReference type="Proteomes" id="UP001637990">
    <property type="component" value="Unassembled WGS sequence"/>
</dbReference>
<dbReference type="InterPro" id="IPR036890">
    <property type="entry name" value="HATPase_C_sf"/>
</dbReference>
<dbReference type="EC" id="2.7.13.3" evidence="2"/>
<name>A0ABW9MT23_9XANT</name>
<protein>
    <recommendedName>
        <fullName evidence="2">histidine kinase</fullName>
        <ecNumber evidence="2">2.7.13.3</ecNumber>
    </recommendedName>
</protein>
<feature type="domain" description="Histidine kinase" evidence="6">
    <location>
        <begin position="1"/>
        <end position="107"/>
    </location>
</feature>
<dbReference type="RefSeq" id="WP_410049877.1">
    <property type="nucleotide sequence ID" value="NZ_JBJGBS010000191.1"/>
</dbReference>
<feature type="modified residue" description="4-aspartylphosphate" evidence="5">
    <location>
        <position position="184"/>
    </location>
</feature>
<evidence type="ECO:0000256" key="1">
    <source>
        <dbReference type="ARBA" id="ARBA00000085"/>
    </source>
</evidence>
<dbReference type="Pfam" id="PF02518">
    <property type="entry name" value="HATPase_c"/>
    <property type="match status" value="1"/>
</dbReference>
<keyword evidence="8" id="KW-0547">Nucleotide-binding</keyword>
<dbReference type="InterPro" id="IPR011006">
    <property type="entry name" value="CheY-like_superfamily"/>
</dbReference>
<dbReference type="PRINTS" id="PR00344">
    <property type="entry name" value="BCTRLSENSOR"/>
</dbReference>